<accession>X1UV53</accession>
<comment type="caution">
    <text evidence="1">The sequence shown here is derived from an EMBL/GenBank/DDBJ whole genome shotgun (WGS) entry which is preliminary data.</text>
</comment>
<feature type="non-terminal residue" evidence="1">
    <location>
        <position position="1"/>
    </location>
</feature>
<dbReference type="EMBL" id="BARW01040923">
    <property type="protein sequence ID" value="GAJ21359.1"/>
    <property type="molecule type" value="Genomic_DNA"/>
</dbReference>
<proteinExistence type="predicted"/>
<dbReference type="AlphaFoldDB" id="X1UV53"/>
<organism evidence="1">
    <name type="scientific">marine sediment metagenome</name>
    <dbReference type="NCBI Taxonomy" id="412755"/>
    <lineage>
        <taxon>unclassified sequences</taxon>
        <taxon>metagenomes</taxon>
        <taxon>ecological metagenomes</taxon>
    </lineage>
</organism>
<evidence type="ECO:0000313" key="1">
    <source>
        <dbReference type="EMBL" id="GAJ21359.1"/>
    </source>
</evidence>
<reference evidence="1" key="1">
    <citation type="journal article" date="2014" name="Front. Microbiol.">
        <title>High frequency of phylogenetically diverse reductive dehalogenase-homologous genes in deep subseafloor sedimentary metagenomes.</title>
        <authorList>
            <person name="Kawai M."/>
            <person name="Futagami T."/>
            <person name="Toyoda A."/>
            <person name="Takaki Y."/>
            <person name="Nishi S."/>
            <person name="Hori S."/>
            <person name="Arai W."/>
            <person name="Tsubouchi T."/>
            <person name="Morono Y."/>
            <person name="Uchiyama I."/>
            <person name="Ito T."/>
            <person name="Fujiyama A."/>
            <person name="Inagaki F."/>
            <person name="Takami H."/>
        </authorList>
    </citation>
    <scope>NUCLEOTIDE SEQUENCE</scope>
    <source>
        <strain evidence="1">Expedition CK06-06</strain>
    </source>
</reference>
<protein>
    <submittedName>
        <fullName evidence="1">Uncharacterized protein</fullName>
    </submittedName>
</protein>
<gene>
    <name evidence="1" type="ORF">S12H4_61574</name>
</gene>
<sequence>KLVPEKLEFLNRFDSFYQVIVNAVKEDKINERDFYIIIGAKCKSMNQERREKENLNRPFK</sequence>
<name>X1UV53_9ZZZZ</name>